<keyword evidence="7 14" id="KW-0479">Metal-binding</keyword>
<dbReference type="PANTHER" id="PTHR12066:SF0">
    <property type="entry name" value="TELOMERASE REVERSE TRANSCRIPTASE"/>
    <property type="match status" value="1"/>
</dbReference>
<dbReference type="PANTHER" id="PTHR12066">
    <property type="entry name" value="TELOMERASE REVERSE TRANSCRIPTASE"/>
    <property type="match status" value="1"/>
</dbReference>
<dbReference type="Gene3D" id="1.10.132.70">
    <property type="match status" value="1"/>
</dbReference>
<evidence type="ECO:0000256" key="11">
    <source>
        <dbReference type="ARBA" id="ARBA00023242"/>
    </source>
</evidence>
<dbReference type="Gene3D" id="3.30.70.2630">
    <property type="match status" value="1"/>
</dbReference>
<evidence type="ECO:0000313" key="17">
    <source>
        <dbReference type="Proteomes" id="UP001627154"/>
    </source>
</evidence>
<dbReference type="EC" id="2.7.7.49" evidence="2 14"/>
<keyword evidence="6 14" id="KW-0548">Nucleotidyltransferase</keyword>
<comment type="subcellular location">
    <subcellularLocation>
        <location evidence="14">Nucleus</location>
    </subcellularLocation>
    <subcellularLocation>
        <location evidence="14">Chromosome</location>
        <location evidence="14">Telomere</location>
    </subcellularLocation>
</comment>
<dbReference type="GO" id="GO:0000781">
    <property type="term" value="C:chromosome, telomeric region"/>
    <property type="evidence" value="ECO:0007669"/>
    <property type="project" value="UniProtKB-SubCell"/>
</dbReference>
<dbReference type="Proteomes" id="UP001627154">
    <property type="component" value="Unassembled WGS sequence"/>
</dbReference>
<dbReference type="AlphaFoldDB" id="A0ABD2WEY3"/>
<comment type="caution">
    <text evidence="16">The sequence shown here is derived from an EMBL/GenBank/DDBJ whole genome shotgun (WGS) entry which is preliminary data.</text>
</comment>
<comment type="catalytic activity">
    <reaction evidence="13 14">
        <text>DNA(n) + a 2'-deoxyribonucleoside 5'-triphosphate = DNA(n+1) + diphosphate</text>
        <dbReference type="Rhea" id="RHEA:22508"/>
        <dbReference type="Rhea" id="RHEA-COMP:17339"/>
        <dbReference type="Rhea" id="RHEA-COMP:17340"/>
        <dbReference type="ChEBI" id="CHEBI:33019"/>
        <dbReference type="ChEBI" id="CHEBI:61560"/>
        <dbReference type="ChEBI" id="CHEBI:173112"/>
        <dbReference type="EC" id="2.7.7.49"/>
    </reaction>
</comment>
<dbReference type="Gene3D" id="3.10.10.20">
    <property type="match status" value="1"/>
</dbReference>
<protein>
    <recommendedName>
        <fullName evidence="3 14">Telomerase reverse transcriptase</fullName>
        <ecNumber evidence="2 14">2.7.7.49</ecNumber>
    </recommendedName>
    <alternativeName>
        <fullName evidence="12 14">Telomerase catalytic subunit</fullName>
    </alternativeName>
</protein>
<evidence type="ECO:0000256" key="4">
    <source>
        <dbReference type="ARBA" id="ARBA00022454"/>
    </source>
</evidence>
<keyword evidence="5 14" id="KW-0808">Transferase</keyword>
<dbReference type="PRINTS" id="PR01365">
    <property type="entry name" value="TELOMERASERT"/>
</dbReference>
<name>A0ABD2WEY3_9HYME</name>
<evidence type="ECO:0000256" key="6">
    <source>
        <dbReference type="ARBA" id="ARBA00022695"/>
    </source>
</evidence>
<evidence type="ECO:0000256" key="12">
    <source>
        <dbReference type="ARBA" id="ARBA00032044"/>
    </source>
</evidence>
<keyword evidence="10 14" id="KW-0695">RNA-directed DNA polymerase</keyword>
<evidence type="ECO:0000313" key="16">
    <source>
        <dbReference type="EMBL" id="KAL3391553.1"/>
    </source>
</evidence>
<evidence type="ECO:0000256" key="2">
    <source>
        <dbReference type="ARBA" id="ARBA00012493"/>
    </source>
</evidence>
<proteinExistence type="inferred from homology"/>
<dbReference type="Pfam" id="PF12009">
    <property type="entry name" value="Telomerase_RBD"/>
    <property type="match status" value="1"/>
</dbReference>
<dbReference type="InterPro" id="IPR000477">
    <property type="entry name" value="RT_dom"/>
</dbReference>
<sequence length="673" mass="79673">MDWNISFPEHMKEHPLVANVKIQSKKNEAPDLIDIIVSKDSGPTINMDRTKLMSRIDCKPFKEFQIRHRKAAYFKMFIGRNVTNKDYFVNKKGVQESKSSPYQYHPNQIRDCFDVIMHKIITTRLYGHQRNKKEILKNFKKFLLNARTEPFSLSQLVTHFKVETVPWLMNIKNEKCKRSIFGKFVKWLFHYFLSILNHSFHFHYIKERRIYIYKTNWREQKKKFVKDMIIKNHLLPIKDFKEQVNCHPLKFLSKPDGLRYIMMQQYDSDKKDKLLKVMAILKYVYNIYLRSSCKSVANLFETLGKEKNKTQVYLITSDIKNAFGSIKQTILYDVIISLIRNLSDVLYLKKKTIKNNVRYRYMHVVDNSNSHEYITINRDEICSELYRVIFDTKCLINKKVYILCHGIGQGLMLSSILCEIYYASMREKYLSPMEQPGSQLFMYVDDMMFLTHDLSVAKIFLDRIMKGIPEYCCFFNKLKVKKNFPVVDGDSVSTSISFLGWNIDCRTLCIGPDYPNARYTSKYNRLTELSFQNKVRHTSTLKLEKIMFSSEINSECQILKNIQAVCTFQANRCFTLLRCLNTNVCGDILSMITKVNSKISGKILKYQNLVKKRTLMFCFLKALYVIFRNQKHSHHELFKQIEKSIKQNPIHKKYLKSKFLGSKISKRKQKKQG</sequence>
<dbReference type="GO" id="GO:0005634">
    <property type="term" value="C:nucleus"/>
    <property type="evidence" value="ECO:0007669"/>
    <property type="project" value="UniProtKB-SubCell"/>
</dbReference>
<dbReference type="InterPro" id="IPR021891">
    <property type="entry name" value="Telomerase_RBD"/>
</dbReference>
<evidence type="ECO:0000256" key="7">
    <source>
        <dbReference type="ARBA" id="ARBA00022723"/>
    </source>
</evidence>
<reference evidence="16 17" key="1">
    <citation type="journal article" date="2024" name="bioRxiv">
        <title>A reference genome for Trichogramma kaykai: A tiny desert-dwelling parasitoid wasp with competing sex-ratio distorters.</title>
        <authorList>
            <person name="Culotta J."/>
            <person name="Lindsey A.R."/>
        </authorList>
    </citation>
    <scope>NUCLEOTIDE SEQUENCE [LARGE SCALE GENOMIC DNA]</scope>
    <source>
        <strain evidence="16 17">KSX58</strain>
    </source>
</reference>
<dbReference type="EMBL" id="JBJJXI010000109">
    <property type="protein sequence ID" value="KAL3391553.1"/>
    <property type="molecule type" value="Genomic_DNA"/>
</dbReference>
<dbReference type="SUPFAM" id="SSF56672">
    <property type="entry name" value="DNA/RNA polymerases"/>
    <property type="match status" value="1"/>
</dbReference>
<keyword evidence="9 14" id="KW-0779">Telomere</keyword>
<evidence type="ECO:0000256" key="3">
    <source>
        <dbReference type="ARBA" id="ARBA00016182"/>
    </source>
</evidence>
<keyword evidence="11 14" id="KW-0539">Nucleus</keyword>
<keyword evidence="8 14" id="KW-0460">Magnesium</keyword>
<organism evidence="16 17">
    <name type="scientific">Trichogramma kaykai</name>
    <dbReference type="NCBI Taxonomy" id="54128"/>
    <lineage>
        <taxon>Eukaryota</taxon>
        <taxon>Metazoa</taxon>
        <taxon>Ecdysozoa</taxon>
        <taxon>Arthropoda</taxon>
        <taxon>Hexapoda</taxon>
        <taxon>Insecta</taxon>
        <taxon>Pterygota</taxon>
        <taxon>Neoptera</taxon>
        <taxon>Endopterygota</taxon>
        <taxon>Hymenoptera</taxon>
        <taxon>Apocrita</taxon>
        <taxon>Proctotrupomorpha</taxon>
        <taxon>Chalcidoidea</taxon>
        <taxon>Trichogrammatidae</taxon>
        <taxon>Trichogramma</taxon>
    </lineage>
</organism>
<dbReference type="GO" id="GO:0003720">
    <property type="term" value="F:telomerase activity"/>
    <property type="evidence" value="ECO:0007669"/>
    <property type="project" value="UniProtKB-ARBA"/>
</dbReference>
<evidence type="ECO:0000259" key="15">
    <source>
        <dbReference type="PROSITE" id="PS50878"/>
    </source>
</evidence>
<dbReference type="SMART" id="SM00975">
    <property type="entry name" value="Telomerase_RBD"/>
    <property type="match status" value="1"/>
</dbReference>
<comment type="similarity">
    <text evidence="1 14">Belongs to the reverse transcriptase family. Telomerase subfamily.</text>
</comment>
<dbReference type="Pfam" id="PF00078">
    <property type="entry name" value="RVT_1"/>
    <property type="match status" value="1"/>
</dbReference>
<dbReference type="Gene3D" id="1.10.10.2210">
    <property type="match status" value="1"/>
</dbReference>
<evidence type="ECO:0000256" key="13">
    <source>
        <dbReference type="ARBA" id="ARBA00048173"/>
    </source>
</evidence>
<feature type="domain" description="Reverse transcriptase" evidence="15">
    <location>
        <begin position="233"/>
        <end position="503"/>
    </location>
</feature>
<evidence type="ECO:0000256" key="8">
    <source>
        <dbReference type="ARBA" id="ARBA00022842"/>
    </source>
</evidence>
<gene>
    <name evidence="16" type="ORF">TKK_013864</name>
</gene>
<keyword evidence="4 14" id="KW-0158">Chromosome</keyword>
<dbReference type="InterPro" id="IPR003545">
    <property type="entry name" value="Telomerase_RT"/>
</dbReference>
<evidence type="ECO:0000256" key="1">
    <source>
        <dbReference type="ARBA" id="ARBA00008001"/>
    </source>
</evidence>
<dbReference type="PROSITE" id="PS50878">
    <property type="entry name" value="RT_POL"/>
    <property type="match status" value="1"/>
</dbReference>
<comment type="function">
    <text evidence="14">Telomerase is a ribonucleoprotein enzyme essential for the replication of chromosome termini in most eukaryotes. It elongates telomeres. It is a reverse transcriptase that adds simple sequence repeats to chromosome ends by copying a template sequence within the RNA component of the enzyme.</text>
</comment>
<keyword evidence="17" id="KW-1185">Reference proteome</keyword>
<evidence type="ECO:0000256" key="5">
    <source>
        <dbReference type="ARBA" id="ARBA00022679"/>
    </source>
</evidence>
<evidence type="ECO:0000256" key="14">
    <source>
        <dbReference type="RuleBase" id="RU365061"/>
    </source>
</evidence>
<evidence type="ECO:0000256" key="10">
    <source>
        <dbReference type="ARBA" id="ARBA00022918"/>
    </source>
</evidence>
<dbReference type="InterPro" id="IPR043502">
    <property type="entry name" value="DNA/RNA_pol_sf"/>
</dbReference>
<accession>A0ABD2WEY3</accession>
<dbReference type="GO" id="GO:0046872">
    <property type="term" value="F:metal ion binding"/>
    <property type="evidence" value="ECO:0007669"/>
    <property type="project" value="UniProtKB-KW"/>
</dbReference>
<dbReference type="CDD" id="cd01648">
    <property type="entry name" value="TERT"/>
    <property type="match status" value="1"/>
</dbReference>
<evidence type="ECO:0000256" key="9">
    <source>
        <dbReference type="ARBA" id="ARBA00022895"/>
    </source>
</evidence>